<protein>
    <submittedName>
        <fullName evidence="3">MYH9s</fullName>
    </submittedName>
</protein>
<dbReference type="EMBL" id="CAJPWZ010001657">
    <property type="protein sequence ID" value="CAG2220258.1"/>
    <property type="molecule type" value="Genomic_DNA"/>
</dbReference>
<keyword evidence="4" id="KW-1185">Reference proteome</keyword>
<evidence type="ECO:0000256" key="1">
    <source>
        <dbReference type="SAM" id="Coils"/>
    </source>
</evidence>
<comment type="caution">
    <text evidence="3">The sequence shown here is derived from an EMBL/GenBank/DDBJ whole genome shotgun (WGS) entry which is preliminary data.</text>
</comment>
<dbReference type="AlphaFoldDB" id="A0A8S3SFA5"/>
<dbReference type="Proteomes" id="UP000683360">
    <property type="component" value="Unassembled WGS sequence"/>
</dbReference>
<name>A0A8S3SFA5_MYTED</name>
<feature type="region of interest" description="Disordered" evidence="2">
    <location>
        <begin position="390"/>
        <end position="412"/>
    </location>
</feature>
<feature type="coiled-coil region" evidence="1">
    <location>
        <begin position="124"/>
        <end position="159"/>
    </location>
</feature>
<evidence type="ECO:0000313" key="3">
    <source>
        <dbReference type="EMBL" id="CAG2220258.1"/>
    </source>
</evidence>
<feature type="compositionally biased region" description="Polar residues" evidence="2">
    <location>
        <begin position="390"/>
        <end position="400"/>
    </location>
</feature>
<keyword evidence="1" id="KW-0175">Coiled coil</keyword>
<gene>
    <name evidence="3" type="ORF">MEDL_33770</name>
</gene>
<sequence length="412" mass="48612">MANLSLDEKEISSMKKDILDMKQQRKKFENDIRLLYAGHYDQNDNLDTLETVLQNITVTFNERINNLTTELNTLNTKYERQVRLQKEMQKQIDAMGTENRKKFEEFNQKMIVMKQNLNDMTASQEVLKNDLRDAQSSMRRETQNAVDRIRNDFRAAQHKLESDYRETRNSQNELKASQQSLRSMLLGKHSSEKFLNEDSADMVVDLTSHDEEKTKHSSKVHVLYISSMKKDILQIKVQRKKFEHDITLLFFGHGRQNKDLDKAETMLKNNTVIFDEFTKKRSNFTTNYGQQIKLHLKMQYKIDNIETEDSKTFGELEQKQMNLKQNLNNMTKAQDILRNDLRETRSKLQKDMERTVQSLRIEFEAARSKLEANSRAIKDSQNELRENHQNLLETSKNSVTSDERKKRSNALL</sequence>
<proteinExistence type="predicted"/>
<accession>A0A8S3SFA5</accession>
<evidence type="ECO:0000313" key="4">
    <source>
        <dbReference type="Proteomes" id="UP000683360"/>
    </source>
</evidence>
<organism evidence="3 4">
    <name type="scientific">Mytilus edulis</name>
    <name type="common">Blue mussel</name>
    <dbReference type="NCBI Taxonomy" id="6550"/>
    <lineage>
        <taxon>Eukaryota</taxon>
        <taxon>Metazoa</taxon>
        <taxon>Spiralia</taxon>
        <taxon>Lophotrochozoa</taxon>
        <taxon>Mollusca</taxon>
        <taxon>Bivalvia</taxon>
        <taxon>Autobranchia</taxon>
        <taxon>Pteriomorphia</taxon>
        <taxon>Mytilida</taxon>
        <taxon>Mytiloidea</taxon>
        <taxon>Mytilidae</taxon>
        <taxon>Mytilinae</taxon>
        <taxon>Mytilus</taxon>
    </lineage>
</organism>
<feature type="coiled-coil region" evidence="1">
    <location>
        <begin position="313"/>
        <end position="387"/>
    </location>
</feature>
<evidence type="ECO:0000256" key="2">
    <source>
        <dbReference type="SAM" id="MobiDB-lite"/>
    </source>
</evidence>
<dbReference type="OrthoDB" id="10313698at2759"/>
<reference evidence="3" key="1">
    <citation type="submission" date="2021-03" db="EMBL/GenBank/DDBJ databases">
        <authorList>
            <person name="Bekaert M."/>
        </authorList>
    </citation>
    <scope>NUCLEOTIDE SEQUENCE</scope>
</reference>